<comment type="caution">
    <text evidence="1">The sequence shown here is derived from an EMBL/GenBank/DDBJ whole genome shotgun (WGS) entry which is preliminary data.</text>
</comment>
<name>A0A9Q1GLM3_9CARY</name>
<dbReference type="EMBL" id="JAKOGI010003087">
    <property type="protein sequence ID" value="KAJ8420863.1"/>
    <property type="molecule type" value="Genomic_DNA"/>
</dbReference>
<sequence>MGLLAMKGLHSKMVKNVTIDLIIDVQVSCKVLTPIQASYWEKELGANLPILRLLNLYDKSDVMDQTKPLKQVGIFGAIGVSQFLYHFETNCPLTNTFHHGAGEVGISLYDFEQIGGLPTLGVIYEEFLPPNKVLADHNKYPTTAVKLLHIHAELCEFHKVKHIYYDPYCFVLPYVLGYICHGIGEAASHPDHPGKANVLFPSHYIIGWLAKLFPYSYRRHPDSDCLGDFSTLIPYAGLLGSKLSLPHARHVFRDGRYLSLRGRSYCEDSRNSQDVIDMGLLDEDFKFLLSIRGLRQQKSVMDLHKPTLIFKASRAQVSQSLSALRSMIDIYNLSTIEICWLSSKIEEIFGIVETAVKSKELLDVDRLCLTKISLVLLKLIILKVSPQLNNLSNETSKHKEILKEDKRIRKMRENLTIQQQSLIKAKSKLKSSLYLKKREVQ</sequence>
<reference evidence="1" key="1">
    <citation type="submission" date="2022-04" db="EMBL/GenBank/DDBJ databases">
        <title>Carnegiea gigantea Genome sequencing and assembly v2.</title>
        <authorList>
            <person name="Copetti D."/>
            <person name="Sanderson M.J."/>
            <person name="Burquez A."/>
            <person name="Wojciechowski M.F."/>
        </authorList>
    </citation>
    <scope>NUCLEOTIDE SEQUENCE</scope>
    <source>
        <strain evidence="1">SGP5-SGP5p</strain>
        <tissue evidence="1">Aerial part</tissue>
    </source>
</reference>
<gene>
    <name evidence="1" type="ORF">Cgig2_021279</name>
</gene>
<protein>
    <submittedName>
        <fullName evidence="1">Uncharacterized protein</fullName>
    </submittedName>
</protein>
<dbReference type="AlphaFoldDB" id="A0A9Q1GLM3"/>
<proteinExistence type="predicted"/>
<keyword evidence="2" id="KW-1185">Reference proteome</keyword>
<evidence type="ECO:0000313" key="1">
    <source>
        <dbReference type="EMBL" id="KAJ8420863.1"/>
    </source>
</evidence>
<dbReference type="Proteomes" id="UP001153076">
    <property type="component" value="Unassembled WGS sequence"/>
</dbReference>
<organism evidence="1 2">
    <name type="scientific">Carnegiea gigantea</name>
    <dbReference type="NCBI Taxonomy" id="171969"/>
    <lineage>
        <taxon>Eukaryota</taxon>
        <taxon>Viridiplantae</taxon>
        <taxon>Streptophyta</taxon>
        <taxon>Embryophyta</taxon>
        <taxon>Tracheophyta</taxon>
        <taxon>Spermatophyta</taxon>
        <taxon>Magnoliopsida</taxon>
        <taxon>eudicotyledons</taxon>
        <taxon>Gunneridae</taxon>
        <taxon>Pentapetalae</taxon>
        <taxon>Caryophyllales</taxon>
        <taxon>Cactineae</taxon>
        <taxon>Cactaceae</taxon>
        <taxon>Cactoideae</taxon>
        <taxon>Echinocereeae</taxon>
        <taxon>Carnegiea</taxon>
    </lineage>
</organism>
<evidence type="ECO:0000313" key="2">
    <source>
        <dbReference type="Proteomes" id="UP001153076"/>
    </source>
</evidence>
<accession>A0A9Q1GLM3</accession>